<feature type="region of interest" description="Disordered" evidence="1">
    <location>
        <begin position="686"/>
        <end position="726"/>
    </location>
</feature>
<name>A0A4P9X2Z3_9FUNG</name>
<evidence type="ECO:0000256" key="1">
    <source>
        <dbReference type="SAM" id="MobiDB-lite"/>
    </source>
</evidence>
<feature type="region of interest" description="Disordered" evidence="1">
    <location>
        <begin position="195"/>
        <end position="226"/>
    </location>
</feature>
<evidence type="ECO:0000313" key="3">
    <source>
        <dbReference type="Proteomes" id="UP000274922"/>
    </source>
</evidence>
<gene>
    <name evidence="2" type="ORF">CXG81DRAFT_20531</name>
</gene>
<accession>A0A4P9X2Z3</accession>
<feature type="region of interest" description="Disordered" evidence="1">
    <location>
        <begin position="604"/>
        <end position="661"/>
    </location>
</feature>
<proteinExistence type="predicted"/>
<feature type="compositionally biased region" description="Basic and acidic residues" evidence="1">
    <location>
        <begin position="704"/>
        <end position="713"/>
    </location>
</feature>
<keyword evidence="3" id="KW-1185">Reference proteome</keyword>
<protein>
    <submittedName>
        <fullName evidence="2">Uncharacterized protein</fullName>
    </submittedName>
</protein>
<feature type="compositionally biased region" description="Basic residues" evidence="1">
    <location>
        <begin position="215"/>
        <end position="226"/>
    </location>
</feature>
<reference evidence="3" key="1">
    <citation type="journal article" date="2018" name="Nat. Microbiol.">
        <title>Leveraging single-cell genomics to expand the fungal tree of life.</title>
        <authorList>
            <person name="Ahrendt S.R."/>
            <person name="Quandt C.A."/>
            <person name="Ciobanu D."/>
            <person name="Clum A."/>
            <person name="Salamov A."/>
            <person name="Andreopoulos B."/>
            <person name="Cheng J.F."/>
            <person name="Woyke T."/>
            <person name="Pelin A."/>
            <person name="Henrissat B."/>
            <person name="Reynolds N.K."/>
            <person name="Benny G.L."/>
            <person name="Smith M.E."/>
            <person name="James T.Y."/>
            <person name="Grigoriev I.V."/>
        </authorList>
    </citation>
    <scope>NUCLEOTIDE SEQUENCE [LARGE SCALE GENOMIC DNA]</scope>
    <source>
        <strain evidence="3">ATCC 52028</strain>
    </source>
</reference>
<dbReference type="AlphaFoldDB" id="A0A4P9X2Z3"/>
<feature type="region of interest" description="Disordered" evidence="1">
    <location>
        <begin position="1"/>
        <end position="54"/>
    </location>
</feature>
<sequence>MEINLDSDPPETPTATTLSDDELRLAQDPTDATHDTQPQTRDPPSRLERRRHDLLTKAHPRWREELISDWSGMDHETMLQGLSDEAFPVAVKPLATEILSLTWPSTPILPSPLLVPSCDPSKCHDDPDATLSWAFSLEPHIKRYQVVMQAPWKHPSGQQLVAWTHTHAEVPLLKRLDLPVLPDRPEPLRRAYLQALDNAEPTRTAEDTNTSPTHGPRRTGPSKKWQRIAQQWRRVTRMAASSLPLDPEVVLRSTALNRSVRFRIQPRTHQELLVFTDMMAAASQTMTAPRDATQRLMKTINHHKTPRWTQWTPPARIPYERVGQDDTVHVMRQQYSAMGARPLGPLPDPEWQTDHDFSLQAATRAILRPFIEHDRGSVLAMSPTVCPLRRPLVEPLRSRQPVRSELPTLAEFRRSHQSPYRLIPSTVPLPSMGDVFREGALPMVIRGILEEPFDSVASRKQPLPLLSDTLPRIVSKPGPRSGHADEPVYFTQPDGTMSPLWDFKGLRSSLQMRHYRDTQIDGIPLIWKPFKSRRLLLDTILMEPMTVEVTSTKLVQQSRMAFDHDRDFAARVIPALWARHRDMVCNLLWCQRYPLMAKPAQHPPVLSDPSGHNRSVDDPVDASTRTVPLKPSPVLSSGHASRPAPSVSEQGSDGEVPWSTHGWNRIDPVSSLALFMRLRGITPKASESIEVRTPPSNRASAHLPDSRDDHVPGRPEAPQPAAVSPSVISPRRAMEIGPLNLADLDISLSYTFVTDPSAMDSELGVMLSDQNIRLVGRDLGAFRPELTVSIFIRFPQLV</sequence>
<feature type="compositionally biased region" description="Basic and acidic residues" evidence="1">
    <location>
        <begin position="43"/>
        <end position="54"/>
    </location>
</feature>
<organism evidence="2 3">
    <name type="scientific">Caulochytrium protostelioides</name>
    <dbReference type="NCBI Taxonomy" id="1555241"/>
    <lineage>
        <taxon>Eukaryota</taxon>
        <taxon>Fungi</taxon>
        <taxon>Fungi incertae sedis</taxon>
        <taxon>Chytridiomycota</taxon>
        <taxon>Chytridiomycota incertae sedis</taxon>
        <taxon>Chytridiomycetes</taxon>
        <taxon>Caulochytriales</taxon>
        <taxon>Caulochytriaceae</taxon>
        <taxon>Caulochytrium</taxon>
    </lineage>
</organism>
<dbReference type="EMBL" id="ML014290">
    <property type="protein sequence ID" value="RKO99377.1"/>
    <property type="molecule type" value="Genomic_DNA"/>
</dbReference>
<dbReference type="Proteomes" id="UP000274922">
    <property type="component" value="Unassembled WGS sequence"/>
</dbReference>
<evidence type="ECO:0000313" key="2">
    <source>
        <dbReference type="EMBL" id="RKO99377.1"/>
    </source>
</evidence>